<proteinExistence type="predicted"/>
<dbReference type="SUPFAM" id="SSF75011">
    <property type="entry name" value="3-carboxy-cis,cis-mucoante lactonizing enzyme"/>
    <property type="match status" value="1"/>
</dbReference>
<protein>
    <recommendedName>
        <fullName evidence="2">Phytase-like domain-containing protein</fullName>
    </recommendedName>
</protein>
<keyword evidence="4" id="KW-1185">Reference proteome</keyword>
<dbReference type="Pfam" id="PF17963">
    <property type="entry name" value="Big_9"/>
    <property type="match status" value="1"/>
</dbReference>
<evidence type="ECO:0000256" key="1">
    <source>
        <dbReference type="SAM" id="SignalP"/>
    </source>
</evidence>
<sequence>MRKTMAGLAAAVAVLGVGTSAWAGPATGRSYQVRAGHTVRVAAQGQPVRYTQPAHGTVRVGADGELRYHADAGFTGTDSFTYTASDAVSLYRQQVPALATIGGVPISGESYGSSLAPVPGHRDEYYGLTDRGPNVDGPDGSKVEPLPDFAPSIGKFKLRNGKAVRLRTITLRAADGTPDNGRVNTVADTGETITDLDGDTLAPSPYGYDPEGLVAAADGTFWISDEYGPFVTHFDATGRQLGRLSPYDGSLPAELKHREPNKGMEGLTITPDGRTLVGIMQSALHQPDLTEKVKNVALDRIVTYDLRTGVSHEYPYLLHDPDDTGTAVSEITALSATRFLVDERDGDVEPGANKKLYQIDLTGANDIGPHATVPAARYDTDLGLTVDGKSLEQLAGRHDTADTAAILATAGITPVRSTLRLDLGALTTSLGADGQFFGHDKVEGVATTDHGRTLVISNDNDFGIDGLTTDTPPYGLHVKSLPTGAQDTGEYLAIDMSTVDTATWTVPTRTVTVRLHVHH</sequence>
<feature type="chain" id="PRO_5035185747" description="Phytase-like domain-containing protein" evidence="1">
    <location>
        <begin position="24"/>
        <end position="519"/>
    </location>
</feature>
<dbReference type="InterPro" id="IPR027372">
    <property type="entry name" value="Phytase-like_dom"/>
</dbReference>
<keyword evidence="1" id="KW-0732">Signal</keyword>
<dbReference type="AlphaFoldDB" id="A0A8J4AKE9"/>
<gene>
    <name evidence="3" type="ORF">NUM_56470</name>
</gene>
<evidence type="ECO:0000313" key="4">
    <source>
        <dbReference type="Proteomes" id="UP000614996"/>
    </source>
</evidence>
<reference evidence="4" key="1">
    <citation type="journal article" date="2021" name="Int. J. Syst. Evol. Microbiol.">
        <title>Actinocatenispora comari sp. nov., an endophytic actinomycete isolated from aerial parts of Comarum salesowianum.</title>
        <authorList>
            <person name="Oyunbileg N."/>
            <person name="Iizaka Y."/>
            <person name="Hamada M."/>
            <person name="Davaapurev B.O."/>
            <person name="Fukumoto A."/>
            <person name="Tsetseg B."/>
            <person name="Kato F."/>
            <person name="Tamura T."/>
            <person name="Batkhuu J."/>
            <person name="Anzai Y."/>
        </authorList>
    </citation>
    <scope>NUCLEOTIDE SEQUENCE [LARGE SCALE GENOMIC DNA]</scope>
    <source>
        <strain evidence="4">NUM-2625</strain>
    </source>
</reference>
<evidence type="ECO:0000259" key="2">
    <source>
        <dbReference type="Pfam" id="PF13449"/>
    </source>
</evidence>
<name>A0A8J4AKE9_9ACTN</name>
<feature type="domain" description="Phytase-like" evidence="2">
    <location>
        <begin position="113"/>
        <end position="462"/>
    </location>
</feature>
<dbReference type="EMBL" id="BOPO01000116">
    <property type="protein sequence ID" value="GIL30393.1"/>
    <property type="molecule type" value="Genomic_DNA"/>
</dbReference>
<dbReference type="RefSeq" id="WP_207128037.1">
    <property type="nucleotide sequence ID" value="NZ_BOPO01000116.1"/>
</dbReference>
<evidence type="ECO:0000313" key="3">
    <source>
        <dbReference type="EMBL" id="GIL30393.1"/>
    </source>
</evidence>
<dbReference type="Gene3D" id="2.60.40.3440">
    <property type="match status" value="1"/>
</dbReference>
<dbReference type="PANTHER" id="PTHR37957:SF1">
    <property type="entry name" value="PHYTASE-LIKE DOMAIN-CONTAINING PROTEIN"/>
    <property type="match status" value="1"/>
</dbReference>
<organism evidence="3 4">
    <name type="scientific">Actinocatenispora comari</name>
    <dbReference type="NCBI Taxonomy" id="2807577"/>
    <lineage>
        <taxon>Bacteria</taxon>
        <taxon>Bacillati</taxon>
        <taxon>Actinomycetota</taxon>
        <taxon>Actinomycetes</taxon>
        <taxon>Micromonosporales</taxon>
        <taxon>Micromonosporaceae</taxon>
        <taxon>Actinocatenispora</taxon>
    </lineage>
</organism>
<feature type="signal peptide" evidence="1">
    <location>
        <begin position="1"/>
        <end position="23"/>
    </location>
</feature>
<dbReference type="PANTHER" id="PTHR37957">
    <property type="entry name" value="BLR7070 PROTEIN"/>
    <property type="match status" value="1"/>
</dbReference>
<dbReference type="Proteomes" id="UP000614996">
    <property type="component" value="Unassembled WGS sequence"/>
</dbReference>
<dbReference type="Pfam" id="PF13449">
    <property type="entry name" value="Phytase-like"/>
    <property type="match status" value="1"/>
</dbReference>
<comment type="caution">
    <text evidence="3">The sequence shown here is derived from an EMBL/GenBank/DDBJ whole genome shotgun (WGS) entry which is preliminary data.</text>
</comment>
<accession>A0A8J4AKE9</accession>